<comment type="cofactor">
    <cofactor evidence="1 8">
        <name>heme</name>
        <dbReference type="ChEBI" id="CHEBI:30413"/>
    </cofactor>
</comment>
<dbReference type="GO" id="GO:0016705">
    <property type="term" value="F:oxidoreductase activity, acting on paired donors, with incorporation or reduction of molecular oxygen"/>
    <property type="evidence" value="ECO:0007669"/>
    <property type="project" value="InterPro"/>
</dbReference>
<dbReference type="PROSITE" id="PS00086">
    <property type="entry name" value="CYTOCHROME_P450"/>
    <property type="match status" value="1"/>
</dbReference>
<dbReference type="PANTHER" id="PTHR24287:SF1">
    <property type="entry name" value="P450, PUTATIVE (EUROFUNG)-RELATED"/>
    <property type="match status" value="1"/>
</dbReference>
<dbReference type="PRINTS" id="PR00463">
    <property type="entry name" value="EP450I"/>
</dbReference>
<keyword evidence="7 9" id="KW-0503">Monooxygenase</keyword>
<comment type="caution">
    <text evidence="11">The sequence shown here is derived from an EMBL/GenBank/DDBJ whole genome shotgun (WGS) entry which is preliminary data.</text>
</comment>
<evidence type="ECO:0000256" key="8">
    <source>
        <dbReference type="PIRSR" id="PIRSR602401-1"/>
    </source>
</evidence>
<keyword evidence="10" id="KW-0812">Transmembrane</keyword>
<keyword evidence="3 8" id="KW-0349">Heme</keyword>
<evidence type="ECO:0000256" key="9">
    <source>
        <dbReference type="RuleBase" id="RU000461"/>
    </source>
</evidence>
<dbReference type="Proteomes" id="UP000521943">
    <property type="component" value="Unassembled WGS sequence"/>
</dbReference>
<dbReference type="InterPro" id="IPR036396">
    <property type="entry name" value="Cyt_P450_sf"/>
</dbReference>
<accession>A0A8H6I7J7</accession>
<evidence type="ECO:0000313" key="11">
    <source>
        <dbReference type="EMBL" id="KAF6759344.1"/>
    </source>
</evidence>
<evidence type="ECO:0000256" key="10">
    <source>
        <dbReference type="SAM" id="Phobius"/>
    </source>
</evidence>
<dbReference type="EMBL" id="JACGCI010000015">
    <property type="protein sequence ID" value="KAF6759344.1"/>
    <property type="molecule type" value="Genomic_DNA"/>
</dbReference>
<reference evidence="11 12" key="1">
    <citation type="submission" date="2020-07" db="EMBL/GenBank/DDBJ databases">
        <title>Comparative genomics of pyrophilous fungi reveals a link between fire events and developmental genes.</title>
        <authorList>
            <consortium name="DOE Joint Genome Institute"/>
            <person name="Steindorff A.S."/>
            <person name="Carver A."/>
            <person name="Calhoun S."/>
            <person name="Stillman K."/>
            <person name="Liu H."/>
            <person name="Lipzen A."/>
            <person name="Pangilinan J."/>
            <person name="Labutti K."/>
            <person name="Bruns T.D."/>
            <person name="Grigoriev I.V."/>
        </authorList>
    </citation>
    <scope>NUCLEOTIDE SEQUENCE [LARGE SCALE GENOMIC DNA]</scope>
    <source>
        <strain evidence="11 12">CBS 144469</strain>
    </source>
</reference>
<evidence type="ECO:0000256" key="4">
    <source>
        <dbReference type="ARBA" id="ARBA00022723"/>
    </source>
</evidence>
<gene>
    <name evidence="11" type="ORF">DFP72DRAFT_133267</name>
</gene>
<proteinExistence type="inferred from homology"/>
<dbReference type="PANTHER" id="PTHR24287">
    <property type="entry name" value="P450, PUTATIVE (EUROFUNG)-RELATED"/>
    <property type="match status" value="1"/>
</dbReference>
<protein>
    <submittedName>
        <fullName evidence="11">Cytochrome P450 monooxygenase pc-1</fullName>
    </submittedName>
</protein>
<dbReference type="GO" id="GO:0005506">
    <property type="term" value="F:iron ion binding"/>
    <property type="evidence" value="ECO:0007669"/>
    <property type="project" value="InterPro"/>
</dbReference>
<dbReference type="PRINTS" id="PR00385">
    <property type="entry name" value="P450"/>
</dbReference>
<dbReference type="SUPFAM" id="SSF48264">
    <property type="entry name" value="Cytochrome P450"/>
    <property type="match status" value="1"/>
</dbReference>
<dbReference type="InterPro" id="IPR001128">
    <property type="entry name" value="Cyt_P450"/>
</dbReference>
<dbReference type="GO" id="GO:0004497">
    <property type="term" value="F:monooxygenase activity"/>
    <property type="evidence" value="ECO:0007669"/>
    <property type="project" value="UniProtKB-KW"/>
</dbReference>
<dbReference type="OrthoDB" id="1470350at2759"/>
<dbReference type="InterPro" id="IPR002401">
    <property type="entry name" value="Cyt_P450_E_grp-I"/>
</dbReference>
<keyword evidence="12" id="KW-1185">Reference proteome</keyword>
<evidence type="ECO:0000256" key="1">
    <source>
        <dbReference type="ARBA" id="ARBA00001971"/>
    </source>
</evidence>
<feature type="transmembrane region" description="Helical" evidence="10">
    <location>
        <begin position="40"/>
        <end position="62"/>
    </location>
</feature>
<keyword evidence="5 9" id="KW-0560">Oxidoreductase</keyword>
<evidence type="ECO:0000256" key="5">
    <source>
        <dbReference type="ARBA" id="ARBA00023002"/>
    </source>
</evidence>
<dbReference type="AlphaFoldDB" id="A0A8H6I7J7"/>
<sequence length="597" mass="68198">MTWTTPGIDFLIRHVFIPASLNYAALYLGTYVLSLHAPQWLIFSGAVVLIPGRLIASVVYTYRKHIGEAEARGARLPPVIDTQSFGNWKLMLRLEEAMTAGYPGDEFWDFVEQHGSTFNLRLGFEDVVTTIDPEYLKRILSTEVEKFEKGEDFRQAMESVLGSGIFNSDGAMWKFHRSLARPFFARDRVTDLERFDKHIQKGVQIMKARMETGYAIDFQDLMQRVTLDTSSEFFFGTCINSLEMSLDNLPLPYNHPRHEDSVQEFSNHPENAFSEALLKAQFIASQRDRVGWIWPLLEIFGDRTKKHMQVVNAFLIPVINAAIAKNVDTIEQDETKEVNEEFERDGTFLDDLSRQTSDFSILKDQASNALVAARDTIASSATFLFCMLSQHPEVMARLRAEILNKVGPSRIPTYEDVKDMKYLRAVINETLRVLPPVPWNVRHCANGAFWPSAKPNEKPLYIPPGSHILYSVLMMHTHEEYWGPDAAQFDPDRFLDERKKYLSANPFIFLPFNAGPRICLGQQLAYNQLSIIVIRFLQAFSSFTLVEAAFPPDARVPKEWNGEFKGRKSLERFRPKAVISMSSEGGMWLKALPVDQE</sequence>
<name>A0A8H6I7J7_9AGAR</name>
<keyword evidence="10" id="KW-0472">Membrane</keyword>
<comment type="similarity">
    <text evidence="2 9">Belongs to the cytochrome P450 family.</text>
</comment>
<keyword evidence="10" id="KW-1133">Transmembrane helix</keyword>
<evidence type="ECO:0000256" key="3">
    <source>
        <dbReference type="ARBA" id="ARBA00022617"/>
    </source>
</evidence>
<evidence type="ECO:0000256" key="7">
    <source>
        <dbReference type="ARBA" id="ARBA00023033"/>
    </source>
</evidence>
<keyword evidence="4 8" id="KW-0479">Metal-binding</keyword>
<keyword evidence="6 8" id="KW-0408">Iron</keyword>
<feature type="transmembrane region" description="Helical" evidence="10">
    <location>
        <begin position="12"/>
        <end position="34"/>
    </location>
</feature>
<dbReference type="InterPro" id="IPR047146">
    <property type="entry name" value="Cyt_P450_E_CYP52_fungi"/>
</dbReference>
<feature type="binding site" description="axial binding residue" evidence="8">
    <location>
        <position position="519"/>
    </location>
    <ligand>
        <name>heme</name>
        <dbReference type="ChEBI" id="CHEBI:30413"/>
    </ligand>
    <ligandPart>
        <name>Fe</name>
        <dbReference type="ChEBI" id="CHEBI:18248"/>
    </ligandPart>
</feature>
<dbReference type="Pfam" id="PF00067">
    <property type="entry name" value="p450"/>
    <property type="match status" value="1"/>
</dbReference>
<dbReference type="InterPro" id="IPR017972">
    <property type="entry name" value="Cyt_P450_CS"/>
</dbReference>
<evidence type="ECO:0000256" key="6">
    <source>
        <dbReference type="ARBA" id="ARBA00023004"/>
    </source>
</evidence>
<evidence type="ECO:0000313" key="12">
    <source>
        <dbReference type="Proteomes" id="UP000521943"/>
    </source>
</evidence>
<dbReference type="GO" id="GO:0020037">
    <property type="term" value="F:heme binding"/>
    <property type="evidence" value="ECO:0007669"/>
    <property type="project" value="InterPro"/>
</dbReference>
<dbReference type="Gene3D" id="1.10.630.10">
    <property type="entry name" value="Cytochrome P450"/>
    <property type="match status" value="1"/>
</dbReference>
<organism evidence="11 12">
    <name type="scientific">Ephemerocybe angulata</name>
    <dbReference type="NCBI Taxonomy" id="980116"/>
    <lineage>
        <taxon>Eukaryota</taxon>
        <taxon>Fungi</taxon>
        <taxon>Dikarya</taxon>
        <taxon>Basidiomycota</taxon>
        <taxon>Agaricomycotina</taxon>
        <taxon>Agaricomycetes</taxon>
        <taxon>Agaricomycetidae</taxon>
        <taxon>Agaricales</taxon>
        <taxon>Agaricineae</taxon>
        <taxon>Psathyrellaceae</taxon>
        <taxon>Ephemerocybe</taxon>
    </lineage>
</organism>
<evidence type="ECO:0000256" key="2">
    <source>
        <dbReference type="ARBA" id="ARBA00010617"/>
    </source>
</evidence>